<evidence type="ECO:0000256" key="1">
    <source>
        <dbReference type="ARBA" id="ARBA00004123"/>
    </source>
</evidence>
<evidence type="ECO:0000256" key="5">
    <source>
        <dbReference type="ARBA" id="ARBA00022833"/>
    </source>
</evidence>
<accession>A0A914CSB0</accession>
<feature type="compositionally biased region" description="Low complexity" evidence="11">
    <location>
        <begin position="324"/>
        <end position="334"/>
    </location>
</feature>
<dbReference type="PROSITE" id="PS00028">
    <property type="entry name" value="ZINC_FINGER_C2H2_1"/>
    <property type="match status" value="3"/>
</dbReference>
<evidence type="ECO:0000256" key="3">
    <source>
        <dbReference type="ARBA" id="ARBA00022737"/>
    </source>
</evidence>
<feature type="domain" description="C2H2-type" evidence="12">
    <location>
        <begin position="237"/>
        <end position="264"/>
    </location>
</feature>
<evidence type="ECO:0000256" key="8">
    <source>
        <dbReference type="ARBA" id="ARBA00023242"/>
    </source>
</evidence>
<dbReference type="GO" id="GO:0000977">
    <property type="term" value="F:RNA polymerase II transcription regulatory region sequence-specific DNA binding"/>
    <property type="evidence" value="ECO:0007669"/>
    <property type="project" value="TreeGrafter"/>
</dbReference>
<comment type="subcellular location">
    <subcellularLocation>
        <location evidence="1">Nucleus</location>
    </subcellularLocation>
</comment>
<keyword evidence="13" id="KW-1185">Reference proteome</keyword>
<comment type="similarity">
    <text evidence="9">Belongs to the Odd C2H2-type zinc-finger protein family.</text>
</comment>
<proteinExistence type="inferred from homology"/>
<evidence type="ECO:0000256" key="6">
    <source>
        <dbReference type="ARBA" id="ARBA00023015"/>
    </source>
</evidence>
<dbReference type="PANTHER" id="PTHR14196:SF0">
    <property type="entry name" value="PROTEIN BOWEL"/>
    <property type="match status" value="1"/>
</dbReference>
<protein>
    <submittedName>
        <fullName evidence="14">C2H2-type domain-containing protein</fullName>
    </submittedName>
</protein>
<dbReference type="FunFam" id="3.30.160.60:FF:001297">
    <property type="entry name" value="Zinc finger and SCAN domain-containing protein 2"/>
    <property type="match status" value="1"/>
</dbReference>
<feature type="domain" description="C2H2-type" evidence="12">
    <location>
        <begin position="265"/>
        <end position="288"/>
    </location>
</feature>
<evidence type="ECO:0000256" key="2">
    <source>
        <dbReference type="ARBA" id="ARBA00022723"/>
    </source>
</evidence>
<dbReference type="SUPFAM" id="SSF57667">
    <property type="entry name" value="beta-beta-alpha zinc fingers"/>
    <property type="match status" value="2"/>
</dbReference>
<dbReference type="GO" id="GO:0005634">
    <property type="term" value="C:nucleus"/>
    <property type="evidence" value="ECO:0007669"/>
    <property type="project" value="UniProtKB-SubCell"/>
</dbReference>
<name>A0A914CSB0_9BILA</name>
<organism evidence="13 14">
    <name type="scientific">Acrobeloides nanus</name>
    <dbReference type="NCBI Taxonomy" id="290746"/>
    <lineage>
        <taxon>Eukaryota</taxon>
        <taxon>Metazoa</taxon>
        <taxon>Ecdysozoa</taxon>
        <taxon>Nematoda</taxon>
        <taxon>Chromadorea</taxon>
        <taxon>Rhabditida</taxon>
        <taxon>Tylenchina</taxon>
        <taxon>Cephalobomorpha</taxon>
        <taxon>Cephaloboidea</taxon>
        <taxon>Cephalobidae</taxon>
        <taxon>Acrobeloides</taxon>
    </lineage>
</organism>
<feature type="compositionally biased region" description="Polar residues" evidence="11">
    <location>
        <begin position="294"/>
        <end position="314"/>
    </location>
</feature>
<evidence type="ECO:0000256" key="9">
    <source>
        <dbReference type="ARBA" id="ARBA00038339"/>
    </source>
</evidence>
<evidence type="ECO:0000256" key="11">
    <source>
        <dbReference type="SAM" id="MobiDB-lite"/>
    </source>
</evidence>
<evidence type="ECO:0000256" key="4">
    <source>
        <dbReference type="ARBA" id="ARBA00022771"/>
    </source>
</evidence>
<evidence type="ECO:0000313" key="13">
    <source>
        <dbReference type="Proteomes" id="UP000887540"/>
    </source>
</evidence>
<dbReference type="InterPro" id="IPR036236">
    <property type="entry name" value="Znf_C2H2_sf"/>
</dbReference>
<keyword evidence="8" id="KW-0539">Nucleus</keyword>
<keyword evidence="5" id="KW-0862">Zinc</keyword>
<reference evidence="14" key="1">
    <citation type="submission" date="2022-11" db="UniProtKB">
        <authorList>
            <consortium name="WormBaseParasite"/>
        </authorList>
    </citation>
    <scope>IDENTIFICATION</scope>
</reference>
<dbReference type="WBParaSite" id="ACRNAN_scaffold1367.g32440.t1">
    <property type="protein sequence ID" value="ACRNAN_scaffold1367.g32440.t1"/>
    <property type="gene ID" value="ACRNAN_scaffold1367.g32440"/>
</dbReference>
<dbReference type="GO" id="GO:0000981">
    <property type="term" value="F:DNA-binding transcription factor activity, RNA polymerase II-specific"/>
    <property type="evidence" value="ECO:0007669"/>
    <property type="project" value="TreeGrafter"/>
</dbReference>
<keyword evidence="3" id="KW-0677">Repeat</keyword>
<sequence>MSSGVIQPVNPILMQQLQQLQAFTASAHLATPSTSAPMNFNLPSTGATGSTIFPPQLASQVDWVKYYQMLCQQAQFGVPNSNAMTFVSTYFQKLQELQKANANKMLSTEKPNDNASPKKFDFTQIAKSFGSEMEEEKPSEAKVEIPTSSLNHVAPQVFPQSMMPLPLRPEHLLRLPRAFPVQTPYMRPPWFMLPGKRGAGRASRPKKDYVCEYCDRHFTKSYNLMIHVRTHTDERPYSCEVCHKSFRRQDHLRDHKFIHSKDKPFNCTECGKGFCQSRTLDAHRMSAHGISPTKRASPNSNGRNSSKNFNTGNEQHQDAEHSTTSDSSLSSALSEGTVSPPMGTS</sequence>
<keyword evidence="2" id="KW-0479">Metal-binding</keyword>
<keyword evidence="4 10" id="KW-0863">Zinc-finger</keyword>
<dbReference type="FunFam" id="3.30.160.60:FF:000090">
    <property type="entry name" value="Odd-skipped-related transciption factor 2"/>
    <property type="match status" value="1"/>
</dbReference>
<evidence type="ECO:0000256" key="7">
    <source>
        <dbReference type="ARBA" id="ARBA00023163"/>
    </source>
</evidence>
<evidence type="ECO:0000259" key="12">
    <source>
        <dbReference type="PROSITE" id="PS50157"/>
    </source>
</evidence>
<dbReference type="InterPro" id="IPR013087">
    <property type="entry name" value="Znf_C2H2_type"/>
</dbReference>
<dbReference type="Proteomes" id="UP000887540">
    <property type="component" value="Unplaced"/>
</dbReference>
<dbReference type="PANTHER" id="PTHR14196">
    <property type="entry name" value="ODD-SKIPPED - RELATED"/>
    <property type="match status" value="1"/>
</dbReference>
<feature type="region of interest" description="Disordered" evidence="11">
    <location>
        <begin position="289"/>
        <end position="345"/>
    </location>
</feature>
<keyword evidence="6" id="KW-0805">Transcription regulation</keyword>
<feature type="domain" description="C2H2-type" evidence="12">
    <location>
        <begin position="209"/>
        <end position="236"/>
    </location>
</feature>
<dbReference type="InterPro" id="IPR050717">
    <property type="entry name" value="C2H2-ZF_Transcription_Reg"/>
</dbReference>
<dbReference type="PROSITE" id="PS50157">
    <property type="entry name" value="ZINC_FINGER_C2H2_2"/>
    <property type="match status" value="3"/>
</dbReference>
<dbReference type="FunFam" id="3.30.160.60:FF:000311">
    <property type="entry name" value="protein odd-skipped-related 2 isoform X1"/>
    <property type="match status" value="1"/>
</dbReference>
<dbReference type="Gene3D" id="3.30.160.60">
    <property type="entry name" value="Classic Zinc Finger"/>
    <property type="match status" value="3"/>
</dbReference>
<evidence type="ECO:0000313" key="14">
    <source>
        <dbReference type="WBParaSite" id="ACRNAN_scaffold1367.g32440.t1"/>
    </source>
</evidence>
<dbReference type="AlphaFoldDB" id="A0A914CSB0"/>
<keyword evidence="7" id="KW-0804">Transcription</keyword>
<dbReference type="SMART" id="SM00355">
    <property type="entry name" value="ZnF_C2H2"/>
    <property type="match status" value="3"/>
</dbReference>
<dbReference type="Pfam" id="PF00096">
    <property type="entry name" value="zf-C2H2"/>
    <property type="match status" value="3"/>
</dbReference>
<dbReference type="GO" id="GO:0008270">
    <property type="term" value="F:zinc ion binding"/>
    <property type="evidence" value="ECO:0007669"/>
    <property type="project" value="UniProtKB-KW"/>
</dbReference>
<evidence type="ECO:0000256" key="10">
    <source>
        <dbReference type="PROSITE-ProRule" id="PRU00042"/>
    </source>
</evidence>